<dbReference type="Gene3D" id="1.25.40.10">
    <property type="entry name" value="Tetratricopeptide repeat domain"/>
    <property type="match status" value="2"/>
</dbReference>
<protein>
    <submittedName>
        <fullName evidence="3">Sel1 repeat family protein</fullName>
    </submittedName>
</protein>
<dbReference type="PANTHER" id="PTHR13891:SF1">
    <property type="entry name" value="CYTOCHROME C OXIDASE ASSEMBLY FACTOR 7"/>
    <property type="match status" value="1"/>
</dbReference>
<dbReference type="Pfam" id="PF08238">
    <property type="entry name" value="Sel1"/>
    <property type="match status" value="7"/>
</dbReference>
<dbReference type="OrthoDB" id="5483576at2"/>
<organism evidence="3 4">
    <name type="scientific">Microvenator marinus</name>
    <dbReference type="NCBI Taxonomy" id="2600177"/>
    <lineage>
        <taxon>Bacteria</taxon>
        <taxon>Deltaproteobacteria</taxon>
        <taxon>Bradymonadales</taxon>
        <taxon>Microvenatoraceae</taxon>
        <taxon>Microvenator</taxon>
    </lineage>
</organism>
<accession>A0A5B8XWE7</accession>
<gene>
    <name evidence="3" type="ORF">FRD01_12585</name>
</gene>
<dbReference type="Proteomes" id="UP000321595">
    <property type="component" value="Chromosome"/>
</dbReference>
<evidence type="ECO:0000256" key="2">
    <source>
        <dbReference type="ARBA" id="ARBA00022737"/>
    </source>
</evidence>
<keyword evidence="4" id="KW-1185">Reference proteome</keyword>
<dbReference type="InterPro" id="IPR040239">
    <property type="entry name" value="HcpB-like"/>
</dbReference>
<comment type="similarity">
    <text evidence="1">Belongs to the hcp beta-lactamase family.</text>
</comment>
<dbReference type="AlphaFoldDB" id="A0A5B8XWE7"/>
<proteinExistence type="inferred from homology"/>
<evidence type="ECO:0000256" key="1">
    <source>
        <dbReference type="ARBA" id="ARBA00008486"/>
    </source>
</evidence>
<dbReference type="SUPFAM" id="SSF81901">
    <property type="entry name" value="HCP-like"/>
    <property type="match status" value="3"/>
</dbReference>
<dbReference type="RefSeq" id="WP_146960146.1">
    <property type="nucleotide sequence ID" value="NZ_CP042467.1"/>
</dbReference>
<dbReference type="EMBL" id="CP042467">
    <property type="protein sequence ID" value="QED28056.1"/>
    <property type="molecule type" value="Genomic_DNA"/>
</dbReference>
<dbReference type="InterPro" id="IPR011990">
    <property type="entry name" value="TPR-like_helical_dom_sf"/>
</dbReference>
<dbReference type="InterPro" id="IPR006597">
    <property type="entry name" value="Sel1-like"/>
</dbReference>
<name>A0A5B8XWE7_9DELT</name>
<reference evidence="3 4" key="1">
    <citation type="submission" date="2019-08" db="EMBL/GenBank/DDBJ databases">
        <authorList>
            <person name="Liang Q."/>
        </authorList>
    </citation>
    <scope>NUCLEOTIDE SEQUENCE [LARGE SCALE GENOMIC DNA]</scope>
    <source>
        <strain evidence="3 4">V1718</strain>
    </source>
</reference>
<dbReference type="PROSITE" id="PS51257">
    <property type="entry name" value="PROKAR_LIPOPROTEIN"/>
    <property type="match status" value="1"/>
</dbReference>
<sequence>MRWILVILGIVFSGCATQSTQTKIVQAEAGINCEVPENAAACREAAMALMAEEYTPAAGNRAWELLEAACRHQDQEACHGLAELYEKGIGTPQNLPEATRLYRANCDAGYTPSCNNLALILAREDRDPSQAQEVLELACKGGEAIACFNLGFRAESGTLASNKEIAASYYRRSCELGYAEGCYYIGVMLRYGDGVEKDEAGGLKLYEKSCEAGYSRACSAIGSLFETGTGAEKSAEKATKYYRQACDSGFARGCTNLGIQAEKAGGGAALFELGCRKGDGQGCSRLGVLQLNGTGGAEKSAAKALLSFLRACELGWAAGCSNLGVLHEEGLGTEQDFETAEKLYERACDLEETQACLNLAEMMAEGRGIEENMDRATDLYMKACEGGLAKACTALGRRWLEDPKHQEFGKQLIERGCAEGDLEACE</sequence>
<dbReference type="KEGG" id="bbae:FRD01_12585"/>
<keyword evidence="2" id="KW-0677">Repeat</keyword>
<dbReference type="PANTHER" id="PTHR13891">
    <property type="entry name" value="CYTOCHROME C OXIDASE ASSEMBLY FACTOR 7"/>
    <property type="match status" value="1"/>
</dbReference>
<dbReference type="SMART" id="SM00671">
    <property type="entry name" value="SEL1"/>
    <property type="match status" value="9"/>
</dbReference>
<evidence type="ECO:0000313" key="3">
    <source>
        <dbReference type="EMBL" id="QED28056.1"/>
    </source>
</evidence>
<evidence type="ECO:0000313" key="4">
    <source>
        <dbReference type="Proteomes" id="UP000321595"/>
    </source>
</evidence>